<dbReference type="GO" id="GO:0005634">
    <property type="term" value="C:nucleus"/>
    <property type="evidence" value="ECO:0007669"/>
    <property type="project" value="InterPro"/>
</dbReference>
<organism evidence="3 4">
    <name type="scientific">Rhamnusium bicolor</name>
    <dbReference type="NCBI Taxonomy" id="1586634"/>
    <lineage>
        <taxon>Eukaryota</taxon>
        <taxon>Metazoa</taxon>
        <taxon>Ecdysozoa</taxon>
        <taxon>Arthropoda</taxon>
        <taxon>Hexapoda</taxon>
        <taxon>Insecta</taxon>
        <taxon>Pterygota</taxon>
        <taxon>Neoptera</taxon>
        <taxon>Endopterygota</taxon>
        <taxon>Coleoptera</taxon>
        <taxon>Polyphaga</taxon>
        <taxon>Cucujiformia</taxon>
        <taxon>Chrysomeloidea</taxon>
        <taxon>Cerambycidae</taxon>
        <taxon>Lepturinae</taxon>
        <taxon>Rhagiini</taxon>
        <taxon>Rhamnusium</taxon>
    </lineage>
</organism>
<dbReference type="EMBL" id="JANEYF010004167">
    <property type="protein sequence ID" value="KAJ8932038.1"/>
    <property type="molecule type" value="Genomic_DNA"/>
</dbReference>
<name>A0AAV8X050_9CUCU</name>
<evidence type="ECO:0000256" key="1">
    <source>
        <dbReference type="SAM" id="MobiDB-lite"/>
    </source>
</evidence>
<gene>
    <name evidence="3" type="ORF">NQ314_015011</name>
</gene>
<feature type="region of interest" description="Disordered" evidence="1">
    <location>
        <begin position="261"/>
        <end position="280"/>
    </location>
</feature>
<keyword evidence="4" id="KW-1185">Reference proteome</keyword>
<reference evidence="3" key="1">
    <citation type="journal article" date="2023" name="Insect Mol. Biol.">
        <title>Genome sequencing provides insights into the evolution of gene families encoding plant cell wall-degrading enzymes in longhorned beetles.</title>
        <authorList>
            <person name="Shin N.R."/>
            <person name="Okamura Y."/>
            <person name="Kirsch R."/>
            <person name="Pauchet Y."/>
        </authorList>
    </citation>
    <scope>NUCLEOTIDE SEQUENCE</scope>
    <source>
        <strain evidence="3">RBIC_L_NR</strain>
    </source>
</reference>
<evidence type="ECO:0000313" key="3">
    <source>
        <dbReference type="EMBL" id="KAJ8932038.1"/>
    </source>
</evidence>
<dbReference type="AlphaFoldDB" id="A0AAV8X050"/>
<evidence type="ECO:0000259" key="2">
    <source>
        <dbReference type="SMART" id="SM00868"/>
    </source>
</evidence>
<dbReference type="Proteomes" id="UP001162156">
    <property type="component" value="Unassembled WGS sequence"/>
</dbReference>
<proteinExistence type="predicted"/>
<accession>A0AAV8X050</accession>
<feature type="domain" description="ZAD" evidence="2">
    <location>
        <begin position="8"/>
        <end position="76"/>
    </location>
</feature>
<dbReference type="InterPro" id="IPR012934">
    <property type="entry name" value="Znf_AD"/>
</dbReference>
<comment type="caution">
    <text evidence="3">The sequence shown here is derived from an EMBL/GenBank/DDBJ whole genome shotgun (WGS) entry which is preliminary data.</text>
</comment>
<dbReference type="GO" id="GO:0008270">
    <property type="term" value="F:zinc ion binding"/>
    <property type="evidence" value="ECO:0007669"/>
    <property type="project" value="InterPro"/>
</dbReference>
<sequence>MDVKKENVCRLCLKCEDDTFSPLDATSKENLKIVVPELNLDGSTNSVICSKCKDTLEESRKIKKISIETDQFIRTQIAEQKIKDKVNLNHIINKTSGEANSNANSETVNICRICLKNKEVNYMNINKAKTDSLFRSALETCLSELDLELTADPVICELCHNTLRELFSFKTGCLSVEEKVKRYCETTSEEEPDLNNVLTFLKADSKKCLGEDNFLSEFEVQDEEEADIFDIFPNFSGEEFKSTNENNEAIQYEIPGNLKSVKKRPSTEDSNVPAKKPKAINSKNVEPKAEDDLPFFSFNFNLIFNPKTEGTMEEWLSKVDELKVKFGWSDYITIHKVLVKLKGMDELYTWFSNISEIMTWEEWKKKLLQMFPVTNDYFVTLKRMINRKKRANETFIEYYNAKLQLLQDMNITGEKAVSCLIGGVTDIAVGCIARVGNYKTPEELLEYFKSCNDKKPVRVHLSEKRTTTKLKVLQKINPLSKVVQIKKRRRKNSSVTLAANMDTHRKNVGKPLKLSPMELQIILNRQHRTLRDLIKGQEDKKRDVLNAERLGMEIGLVLPIELPPCHKLKKCNLRKQELDNRLHQMVGHDARDCMDYSGRTFRN</sequence>
<dbReference type="SMART" id="SM00868">
    <property type="entry name" value="zf-AD"/>
    <property type="match status" value="2"/>
</dbReference>
<evidence type="ECO:0000313" key="4">
    <source>
        <dbReference type="Proteomes" id="UP001162156"/>
    </source>
</evidence>
<protein>
    <recommendedName>
        <fullName evidence="2">ZAD domain-containing protein</fullName>
    </recommendedName>
</protein>
<feature type="domain" description="ZAD" evidence="2">
    <location>
        <begin position="110"/>
        <end position="183"/>
    </location>
</feature>